<proteinExistence type="predicted"/>
<reference evidence="2" key="1">
    <citation type="submission" date="2023-07" db="EMBL/GenBank/DDBJ databases">
        <title>A draft genome of Kazachstania heterogenica Y-27499.</title>
        <authorList>
            <person name="Donic C."/>
            <person name="Kralova J.S."/>
            <person name="Fidel L."/>
            <person name="Ben-Dor S."/>
            <person name="Jung S."/>
        </authorList>
    </citation>
    <scope>NUCLEOTIDE SEQUENCE [LARGE SCALE GENOMIC DNA]</scope>
    <source>
        <strain evidence="2">Y27499</strain>
    </source>
</reference>
<organism evidence="1 2">
    <name type="scientific">Arxiozyma heterogenica</name>
    <dbReference type="NCBI Taxonomy" id="278026"/>
    <lineage>
        <taxon>Eukaryota</taxon>
        <taxon>Fungi</taxon>
        <taxon>Dikarya</taxon>
        <taxon>Ascomycota</taxon>
        <taxon>Saccharomycotina</taxon>
        <taxon>Saccharomycetes</taxon>
        <taxon>Saccharomycetales</taxon>
        <taxon>Saccharomycetaceae</taxon>
        <taxon>Arxiozyma</taxon>
    </lineage>
</organism>
<gene>
    <name evidence="1" type="ORF">RI543_003668</name>
</gene>
<evidence type="ECO:0000313" key="2">
    <source>
        <dbReference type="Proteomes" id="UP001306508"/>
    </source>
</evidence>
<keyword evidence="2" id="KW-1185">Reference proteome</keyword>
<protein>
    <submittedName>
        <fullName evidence="1">Uncharacterized protein</fullName>
    </submittedName>
</protein>
<dbReference type="Proteomes" id="UP001306508">
    <property type="component" value="Unassembled WGS sequence"/>
</dbReference>
<sequence length="65" mass="7541">MSHITFNENVYLPTTKKGTSYIKTRNSLYNKPTIIKNDKLPDLLDKKCQLIKKRVIETTESLADQ</sequence>
<comment type="caution">
    <text evidence="1">The sequence shown here is derived from an EMBL/GenBank/DDBJ whole genome shotgun (WGS) entry which is preliminary data.</text>
</comment>
<name>A0AAN7WFY7_9SACH</name>
<dbReference type="EMBL" id="JAWIZZ010000051">
    <property type="protein sequence ID" value="KAK5778745.1"/>
    <property type="molecule type" value="Genomic_DNA"/>
</dbReference>
<accession>A0AAN7WFY7</accession>
<dbReference type="AlphaFoldDB" id="A0AAN7WFY7"/>
<evidence type="ECO:0000313" key="1">
    <source>
        <dbReference type="EMBL" id="KAK5778745.1"/>
    </source>
</evidence>